<dbReference type="RefSeq" id="WP_117455876.1">
    <property type="nucleotide sequence ID" value="NZ_CP060636.1"/>
</dbReference>
<accession>A0A7G9GPF4</accession>
<name>A0A7G9GPF4_9FIRM</name>
<keyword evidence="2" id="KW-1185">Reference proteome</keyword>
<reference evidence="1 2" key="1">
    <citation type="submission" date="2020-08" db="EMBL/GenBank/DDBJ databases">
        <authorList>
            <person name="Liu C."/>
            <person name="Sun Q."/>
        </authorList>
    </citation>
    <scope>NUCLEOTIDE SEQUENCE [LARGE SCALE GENOMIC DNA]</scope>
    <source>
        <strain evidence="1 2">NSJ-61</strain>
    </source>
</reference>
<protein>
    <submittedName>
        <fullName evidence="1">Uncharacterized protein</fullName>
    </submittedName>
</protein>
<evidence type="ECO:0000313" key="1">
    <source>
        <dbReference type="EMBL" id="QNM12686.1"/>
    </source>
</evidence>
<gene>
    <name evidence="1" type="ORF">H9Q80_01665</name>
</gene>
<dbReference type="EMBL" id="CP060636">
    <property type="protein sequence ID" value="QNM12686.1"/>
    <property type="molecule type" value="Genomic_DNA"/>
</dbReference>
<proteinExistence type="predicted"/>
<dbReference type="AlphaFoldDB" id="A0A7G9GPF4"/>
<evidence type="ECO:0000313" key="2">
    <source>
        <dbReference type="Proteomes" id="UP000515856"/>
    </source>
</evidence>
<dbReference type="Proteomes" id="UP000515856">
    <property type="component" value="Chromosome"/>
</dbReference>
<organism evidence="1 2">
    <name type="scientific">[Eubacterium] hominis</name>
    <dbReference type="NCBI Taxonomy" id="2764325"/>
    <lineage>
        <taxon>Bacteria</taxon>
        <taxon>Bacillati</taxon>
        <taxon>Bacillota</taxon>
        <taxon>Erysipelotrichia</taxon>
        <taxon>Erysipelotrichales</taxon>
        <taxon>Erysipelotrichaceae</taxon>
        <taxon>Amedibacillus</taxon>
    </lineage>
</organism>
<dbReference type="KEGG" id="ehn:H9Q80_01665"/>
<sequence>MYAIRSKKTNRWFQGVNSSVGRCSSHHIILDEEIPALFKTKDSARIELLSDCLNVNAFDIVEVDLQVKEDVAYLG</sequence>